<dbReference type="InterPro" id="IPR003370">
    <property type="entry name" value="Chromate_transpt"/>
</dbReference>
<evidence type="ECO:0000313" key="9">
    <source>
        <dbReference type="Proteomes" id="UP000831787"/>
    </source>
</evidence>
<evidence type="ECO:0000256" key="5">
    <source>
        <dbReference type="ARBA" id="ARBA00022989"/>
    </source>
</evidence>
<evidence type="ECO:0000256" key="1">
    <source>
        <dbReference type="ARBA" id="ARBA00004651"/>
    </source>
</evidence>
<dbReference type="PANTHER" id="PTHR43663:SF1">
    <property type="entry name" value="CHROMATE TRANSPORTER"/>
    <property type="match status" value="1"/>
</dbReference>
<dbReference type="PANTHER" id="PTHR43663">
    <property type="entry name" value="CHROMATE TRANSPORT PROTEIN-RELATED"/>
    <property type="match status" value="1"/>
</dbReference>
<keyword evidence="5 7" id="KW-1133">Transmembrane helix</keyword>
<dbReference type="RefSeq" id="WP_244709889.1">
    <property type="nucleotide sequence ID" value="NZ_CP095073.1"/>
</dbReference>
<keyword evidence="6 7" id="KW-0472">Membrane</keyword>
<comment type="subcellular location">
    <subcellularLocation>
        <location evidence="1">Cell membrane</location>
        <topology evidence="1">Multi-pass membrane protein</topology>
    </subcellularLocation>
</comment>
<evidence type="ECO:0000256" key="4">
    <source>
        <dbReference type="ARBA" id="ARBA00022692"/>
    </source>
</evidence>
<evidence type="ECO:0000256" key="2">
    <source>
        <dbReference type="ARBA" id="ARBA00005262"/>
    </source>
</evidence>
<keyword evidence="3" id="KW-1003">Cell membrane</keyword>
<dbReference type="Proteomes" id="UP000831787">
    <property type="component" value="Chromosome"/>
</dbReference>
<dbReference type="Pfam" id="PF02417">
    <property type="entry name" value="Chromate_transp"/>
    <property type="match status" value="1"/>
</dbReference>
<dbReference type="EMBL" id="CP095073">
    <property type="protein sequence ID" value="UOQ44157.1"/>
    <property type="molecule type" value="Genomic_DNA"/>
</dbReference>
<evidence type="ECO:0000256" key="6">
    <source>
        <dbReference type="ARBA" id="ARBA00023136"/>
    </source>
</evidence>
<name>A0ABY4EJC6_9BACI</name>
<evidence type="ECO:0000313" key="8">
    <source>
        <dbReference type="EMBL" id="UOQ44157.1"/>
    </source>
</evidence>
<sequence length="191" mass="20976">MQQWNLFSAFFRVGMLGYGGGPSSIPLVHKEVVEKYKWLSDDDFGDILALGNSLPGPIATKMAGYIGYRVSGVIGMMNAVLATILPTIIIMIVLITSLNNLRDQPWVAGMTQAVVPVVGVMLAKLTYDFFKKAKIQLGWIVTILIGTASLLLIEWAGVHPGIIIFALLLYALVRPMRRKETTPINQQEQSS</sequence>
<comment type="similarity">
    <text evidence="2">Belongs to the chromate ion transporter (CHR) (TC 2.A.51) family.</text>
</comment>
<feature type="transmembrane region" description="Helical" evidence="7">
    <location>
        <begin position="158"/>
        <end position="173"/>
    </location>
</feature>
<feature type="transmembrane region" description="Helical" evidence="7">
    <location>
        <begin position="135"/>
        <end position="152"/>
    </location>
</feature>
<organism evidence="8 9">
    <name type="scientific">Halobacillus salinarum</name>
    <dbReference type="NCBI Taxonomy" id="2932257"/>
    <lineage>
        <taxon>Bacteria</taxon>
        <taxon>Bacillati</taxon>
        <taxon>Bacillota</taxon>
        <taxon>Bacilli</taxon>
        <taxon>Bacillales</taxon>
        <taxon>Bacillaceae</taxon>
        <taxon>Halobacillus</taxon>
    </lineage>
</organism>
<evidence type="ECO:0000256" key="3">
    <source>
        <dbReference type="ARBA" id="ARBA00022475"/>
    </source>
</evidence>
<keyword evidence="9" id="KW-1185">Reference proteome</keyword>
<dbReference type="InterPro" id="IPR052518">
    <property type="entry name" value="CHR_Transporter"/>
</dbReference>
<feature type="transmembrane region" description="Helical" evidence="7">
    <location>
        <begin position="79"/>
        <end position="98"/>
    </location>
</feature>
<gene>
    <name evidence="8" type="ORF">MUN89_20240</name>
</gene>
<accession>A0ABY4EJC6</accession>
<evidence type="ECO:0000256" key="7">
    <source>
        <dbReference type="SAM" id="Phobius"/>
    </source>
</evidence>
<proteinExistence type="inferred from homology"/>
<protein>
    <submittedName>
        <fullName evidence="8">Chromate transporter</fullName>
    </submittedName>
</protein>
<reference evidence="8 9" key="1">
    <citation type="submission" date="2022-04" db="EMBL/GenBank/DDBJ databases">
        <title>Halobacillus sp. isolated from saltern.</title>
        <authorList>
            <person name="Won M."/>
            <person name="Lee C.-M."/>
            <person name="Woen H.-Y."/>
            <person name="Kwon S.-W."/>
        </authorList>
    </citation>
    <scope>NUCLEOTIDE SEQUENCE [LARGE SCALE GENOMIC DNA]</scope>
    <source>
        <strain evidence="8 9">SSBR10-3</strain>
    </source>
</reference>
<feature type="transmembrane region" description="Helical" evidence="7">
    <location>
        <begin position="104"/>
        <end position="123"/>
    </location>
</feature>
<keyword evidence="4 7" id="KW-0812">Transmembrane</keyword>